<dbReference type="AlphaFoldDB" id="A0AAJ2P6C1"/>
<dbReference type="RefSeq" id="WP_318052804.1">
    <property type="nucleotide sequence ID" value="NZ_JAWPFC010000007.1"/>
</dbReference>
<reference evidence="1" key="1">
    <citation type="submission" date="2023-10" db="EMBL/GenBank/DDBJ databases">
        <title>Genome sequences of Mycoplasma ovipneumoniae isolated from goats.</title>
        <authorList>
            <person name="Spergser J."/>
        </authorList>
    </citation>
    <scope>NUCLEOTIDE SEQUENCE</scope>
    <source>
        <strain evidence="1">279</strain>
    </source>
</reference>
<dbReference type="EMBL" id="JAWPEX010000006">
    <property type="protein sequence ID" value="MDW2898239.1"/>
    <property type="molecule type" value="Genomic_DNA"/>
</dbReference>
<proteinExistence type="predicted"/>
<dbReference type="Proteomes" id="UP001276398">
    <property type="component" value="Unassembled WGS sequence"/>
</dbReference>
<protein>
    <submittedName>
        <fullName evidence="1">Uncharacterized protein</fullName>
    </submittedName>
</protein>
<evidence type="ECO:0000313" key="1">
    <source>
        <dbReference type="EMBL" id="MDW2898239.1"/>
    </source>
</evidence>
<comment type="caution">
    <text evidence="1">The sequence shown here is derived from an EMBL/GenBank/DDBJ whole genome shotgun (WGS) entry which is preliminary data.</text>
</comment>
<name>A0AAJ2P6C1_9BACT</name>
<organism evidence="1 2">
    <name type="scientific">Mesomycoplasma ovipneumoniae</name>
    <dbReference type="NCBI Taxonomy" id="29562"/>
    <lineage>
        <taxon>Bacteria</taxon>
        <taxon>Bacillati</taxon>
        <taxon>Mycoplasmatota</taxon>
        <taxon>Mycoplasmoidales</taxon>
        <taxon>Metamycoplasmataceae</taxon>
        <taxon>Mesomycoplasma</taxon>
    </lineage>
</organism>
<gene>
    <name evidence="1" type="ORF">R7V77_02760</name>
</gene>
<accession>A0AAJ2P6C1</accession>
<sequence>MNTPENLAKNDQLRIKIDSLGYFMANIGLYSVCWKNIVENAMQKL</sequence>
<evidence type="ECO:0000313" key="2">
    <source>
        <dbReference type="Proteomes" id="UP001276398"/>
    </source>
</evidence>